<keyword evidence="2" id="KW-1185">Reference proteome</keyword>
<gene>
    <name evidence="1" type="ORF">HAX54_053400</name>
</gene>
<evidence type="ECO:0000313" key="1">
    <source>
        <dbReference type="EMBL" id="MCD7464771.1"/>
    </source>
</evidence>
<organism evidence="1 2">
    <name type="scientific">Datura stramonium</name>
    <name type="common">Jimsonweed</name>
    <name type="synonym">Common thornapple</name>
    <dbReference type="NCBI Taxonomy" id="4076"/>
    <lineage>
        <taxon>Eukaryota</taxon>
        <taxon>Viridiplantae</taxon>
        <taxon>Streptophyta</taxon>
        <taxon>Embryophyta</taxon>
        <taxon>Tracheophyta</taxon>
        <taxon>Spermatophyta</taxon>
        <taxon>Magnoliopsida</taxon>
        <taxon>eudicotyledons</taxon>
        <taxon>Gunneridae</taxon>
        <taxon>Pentapetalae</taxon>
        <taxon>asterids</taxon>
        <taxon>lamiids</taxon>
        <taxon>Solanales</taxon>
        <taxon>Solanaceae</taxon>
        <taxon>Solanoideae</taxon>
        <taxon>Datureae</taxon>
        <taxon>Datura</taxon>
    </lineage>
</organism>
<sequence length="111" mass="13075">MGSKQYWKSTSNSDDEYLDHLKRMEKSPTMHPDIPFYTNVFSVFKNKLSYKGQKSSLNRQMESQKKVQFAETAELNKNDKEKNMGPQADGYINQKPKSFELHKWRTFKVSS</sequence>
<dbReference type="PANTHER" id="PTHR38224">
    <property type="entry name" value="PHLOEM SPECIFIC PROTEIN"/>
    <property type="match status" value="1"/>
</dbReference>
<reference evidence="1 2" key="1">
    <citation type="journal article" date="2021" name="BMC Genomics">
        <title>Datura genome reveals duplications of psychoactive alkaloid biosynthetic genes and high mutation rate following tissue culture.</title>
        <authorList>
            <person name="Rajewski A."/>
            <person name="Carter-House D."/>
            <person name="Stajich J."/>
            <person name="Litt A."/>
        </authorList>
    </citation>
    <scope>NUCLEOTIDE SEQUENCE [LARGE SCALE GENOMIC DNA]</scope>
    <source>
        <strain evidence="1">AR-01</strain>
    </source>
</reference>
<dbReference type="EMBL" id="JACEIK010000994">
    <property type="protein sequence ID" value="MCD7464771.1"/>
    <property type="molecule type" value="Genomic_DNA"/>
</dbReference>
<evidence type="ECO:0000313" key="2">
    <source>
        <dbReference type="Proteomes" id="UP000823775"/>
    </source>
</evidence>
<dbReference type="PANTHER" id="PTHR38224:SF1">
    <property type="entry name" value="PHLOEM SPECIFIC PROTEIN"/>
    <property type="match status" value="1"/>
</dbReference>
<comment type="caution">
    <text evidence="1">The sequence shown here is derived from an EMBL/GenBank/DDBJ whole genome shotgun (WGS) entry which is preliminary data.</text>
</comment>
<dbReference type="Proteomes" id="UP000823775">
    <property type="component" value="Unassembled WGS sequence"/>
</dbReference>
<name>A0ABS8T0A8_DATST</name>
<accession>A0ABS8T0A8</accession>
<protein>
    <submittedName>
        <fullName evidence="1">Uncharacterized protein</fullName>
    </submittedName>
</protein>
<proteinExistence type="predicted"/>